<sequence length="354" mass="39355">MADYKRQLDDLILIVTKEGASDLHITAGMHPSIRVSGDLIPLVNQPVLSADDTMGMAMEILNEANKSRFLESKEIDFSYSPEGVTRFRGNAFFQRGLVGIALRLIPSDIKSIEELNLPDRLAEFTRRKQGFFLVVGPVGQGKSTTLASMVNLINKERAEHIITIEDPIEYLFTNDRSIIDQREIRFDTNDFHAALQSMFRQDVNVGMIGEMRNPETISAAVTAAETGHLILSTLHTNSASQTIDRIIDSFPPNQQRQIRIQLAGSLIGIFSQRLMPRISGGLIPAYELLVDNNAVSNLIREGRTAEIDVVIETGSDSGMIDLNHSLADLVRQGEISTETAYRFSMNPKSLDRLL</sequence>
<dbReference type="EMBL" id="MHTJ01000004">
    <property type="protein sequence ID" value="OHA58198.1"/>
    <property type="molecule type" value="Genomic_DNA"/>
</dbReference>
<comment type="similarity">
    <text evidence="1">Belongs to the GSP E family.</text>
</comment>
<protein>
    <submittedName>
        <fullName evidence="3">Type IV pili twitching motility protein PilT</fullName>
    </submittedName>
</protein>
<dbReference type="Pfam" id="PF00437">
    <property type="entry name" value="T2SSE"/>
    <property type="match status" value="1"/>
</dbReference>
<feature type="domain" description="Bacterial type II secretion system protein E" evidence="2">
    <location>
        <begin position="8"/>
        <end position="278"/>
    </location>
</feature>
<dbReference type="InterPro" id="IPR001482">
    <property type="entry name" value="T2SS/T4SS_dom"/>
</dbReference>
<evidence type="ECO:0000256" key="1">
    <source>
        <dbReference type="ARBA" id="ARBA00006611"/>
    </source>
</evidence>
<dbReference type="Gene3D" id="3.40.50.300">
    <property type="entry name" value="P-loop containing nucleotide triphosphate hydrolases"/>
    <property type="match status" value="1"/>
</dbReference>
<dbReference type="GO" id="GO:0005524">
    <property type="term" value="F:ATP binding"/>
    <property type="evidence" value="ECO:0007669"/>
    <property type="project" value="InterPro"/>
</dbReference>
<accession>A0A1G2QCN1</accession>
<proteinExistence type="inferred from homology"/>
<dbReference type="InterPro" id="IPR006321">
    <property type="entry name" value="PilT/PilU"/>
</dbReference>
<evidence type="ECO:0000313" key="4">
    <source>
        <dbReference type="Proteomes" id="UP000177043"/>
    </source>
</evidence>
<comment type="caution">
    <text evidence="3">The sequence shown here is derived from an EMBL/GenBank/DDBJ whole genome shotgun (WGS) entry which is preliminary data.</text>
</comment>
<dbReference type="NCBIfam" id="TIGR01420">
    <property type="entry name" value="pilT_fam"/>
    <property type="match status" value="1"/>
</dbReference>
<dbReference type="InterPro" id="IPR050921">
    <property type="entry name" value="T4SS_GSP_E_ATPase"/>
</dbReference>
<dbReference type="InterPro" id="IPR027417">
    <property type="entry name" value="P-loop_NTPase"/>
</dbReference>
<dbReference type="Gene3D" id="3.30.450.90">
    <property type="match status" value="1"/>
</dbReference>
<dbReference type="SUPFAM" id="SSF52540">
    <property type="entry name" value="P-loop containing nucleoside triphosphate hydrolases"/>
    <property type="match status" value="1"/>
</dbReference>
<organism evidence="3 4">
    <name type="scientific">Candidatus Vogelbacteria bacterium RIFOXYD1_FULL_44_32</name>
    <dbReference type="NCBI Taxonomy" id="1802438"/>
    <lineage>
        <taxon>Bacteria</taxon>
        <taxon>Candidatus Vogeliibacteriota</taxon>
    </lineage>
</organism>
<evidence type="ECO:0000259" key="2">
    <source>
        <dbReference type="Pfam" id="PF00437"/>
    </source>
</evidence>
<dbReference type="PANTHER" id="PTHR30486:SF16">
    <property type="entry name" value="TWITCHING MOTILITY PROTEIN PILT"/>
    <property type="match status" value="1"/>
</dbReference>
<dbReference type="AlphaFoldDB" id="A0A1G2QCN1"/>
<dbReference type="PANTHER" id="PTHR30486">
    <property type="entry name" value="TWITCHING MOTILITY PROTEIN PILT"/>
    <property type="match status" value="1"/>
</dbReference>
<name>A0A1G2QCN1_9BACT</name>
<reference evidence="3 4" key="1">
    <citation type="journal article" date="2016" name="Nat. Commun.">
        <title>Thousands of microbial genomes shed light on interconnected biogeochemical processes in an aquifer system.</title>
        <authorList>
            <person name="Anantharaman K."/>
            <person name="Brown C.T."/>
            <person name="Hug L.A."/>
            <person name="Sharon I."/>
            <person name="Castelle C.J."/>
            <person name="Probst A.J."/>
            <person name="Thomas B.C."/>
            <person name="Singh A."/>
            <person name="Wilkins M.J."/>
            <person name="Karaoz U."/>
            <person name="Brodie E.L."/>
            <person name="Williams K.H."/>
            <person name="Hubbard S.S."/>
            <person name="Banfield J.F."/>
        </authorList>
    </citation>
    <scope>NUCLEOTIDE SEQUENCE [LARGE SCALE GENOMIC DNA]</scope>
</reference>
<dbReference type="Proteomes" id="UP000177043">
    <property type="component" value="Unassembled WGS sequence"/>
</dbReference>
<dbReference type="GO" id="GO:0016887">
    <property type="term" value="F:ATP hydrolysis activity"/>
    <property type="evidence" value="ECO:0007669"/>
    <property type="project" value="InterPro"/>
</dbReference>
<gene>
    <name evidence="3" type="ORF">A2571_02970</name>
</gene>
<dbReference type="CDD" id="cd01131">
    <property type="entry name" value="PilT"/>
    <property type="match status" value="1"/>
</dbReference>
<evidence type="ECO:0000313" key="3">
    <source>
        <dbReference type="EMBL" id="OHA58198.1"/>
    </source>
</evidence>
<dbReference type="STRING" id="1802438.A2571_02970"/>